<dbReference type="GO" id="GO:0032549">
    <property type="term" value="F:ribonucleoside binding"/>
    <property type="evidence" value="ECO:0007669"/>
    <property type="project" value="InterPro"/>
</dbReference>
<evidence type="ECO:0000256" key="2">
    <source>
        <dbReference type="ARBA" id="ARBA00006835"/>
    </source>
</evidence>
<dbReference type="Pfam" id="PF00562">
    <property type="entry name" value="RNA_pol_Rpb2_6"/>
    <property type="match status" value="1"/>
</dbReference>
<keyword evidence="5 9" id="KW-0548">Nucleotidyltransferase</keyword>
<evidence type="ECO:0000256" key="1">
    <source>
        <dbReference type="ARBA" id="ARBA00004123"/>
    </source>
</evidence>
<accession>A0A6T6C624</accession>
<feature type="domain" description="RNA polymerase beta subunit protrusion" evidence="13">
    <location>
        <begin position="21"/>
        <end position="437"/>
    </location>
</feature>
<evidence type="ECO:0000259" key="10">
    <source>
        <dbReference type="Pfam" id="PF00562"/>
    </source>
</evidence>
<sequence>MQPTSLPIQNEDERVERLRSLVRPHVESFDWAMMDGLGELPSELDDVCVAVIREHDAKGQRQLRVSLENAYISKPRIMTTGKRARDRASSSTAAMYPRHAREGRATYQAELNGVFCFREGDTVIDRVTRRLGEVPVMVCSSFCNLHGLSPAELIDRGEEEYELGGYFICNGVEKVVRMVVVPRRNHMIALRRPSNANRGPLFTDFALSMRCVRSDQCGVTNHLHYLMNGSMTVRFSIRRQEFFLPIVLLLQALLPRSYSDREMFDLMVQARRDDAFLCDRVIAMIKDVASIHIRLNSSVGGNSRRNTPEQVVRYLGSTFKVALDPDDTMTFGEVGQLLLRKYILVHLSESSHNLQQRSSVYSAKVDLFLVMIWKLISVVRGERVPDNPDSLANQEVLLPGHLYLMYMKEKIEDCLRNIKLVYQVALKNEESRAQIEQQLFNKDAIEAMLMKIKFDVGRRMELFIATGNLQTQSGLGLLQTSGYSVVADRINYLRFMAHFRSIHRGKFFAEVKTTSVRRLLPESWGFICPVHTPDGAPCGLLNHITSLATVSQKLEARFESIADFCFARGAQPPPAMTGNAELIPAKSVPILMDGRVLGYVLSSMALKLSELLRIEKVKDGGILPPTAEVVHVEDFPRLGIHPGVFLYSGPARLLRPVKFLRILGKDDGLSEEMIGSFEQVYLRLRRAEKEYPPEVVQDGAGNAPTHAELDDLNFLSILGSLTPFSDMNQSPRNMYQCQMAKQTMGTPCHNFDRRADVKIYRLLTPQIPITRNRKSQDSTGFDNFPNGTNAVVAVITYTGYDMEDAMVINRSSVDRGFADGFIYSTTDVDLDESGSSQRQRFGSQDKRLEFGLPKVGSRLTRNDPLYSVVDTAKEGQPNVKKYTSSESATVDQVRVLDSDAPSKEPGIRRASIKLRCRRSPTVGDKFASRHGQKGTVSSLWPVEDMPFSETGMTPDILFNPNGFPSRMTIGMMVESMCGKLGAWQGKLQDSTPFRFDEEESVVDFFGQQLRDAGFNYYGNETLYSGYSGEPFHVEIFVGVIHYQRLRHMVSDKFQVRSTGPVNVVTRQPIKGRKLGGAIRFGEMERDALLSHGTAFLLYDRLFSASDAHVVRVCRVCGSILSTTAGASPNRFAGQARTRKSNFAVTQVQQTRIQCVSCDNLLAPVDAVFLPYVFKYLSAELAAMNIRLRVETR</sequence>
<dbReference type="AlphaFoldDB" id="A0A6T6C624"/>
<comment type="catalytic activity">
    <reaction evidence="9">
        <text>RNA(n) + a ribonucleoside 5'-triphosphate = RNA(n+1) + diphosphate</text>
        <dbReference type="Rhea" id="RHEA:21248"/>
        <dbReference type="Rhea" id="RHEA-COMP:14527"/>
        <dbReference type="Rhea" id="RHEA-COMP:17342"/>
        <dbReference type="ChEBI" id="CHEBI:33019"/>
        <dbReference type="ChEBI" id="CHEBI:61557"/>
        <dbReference type="ChEBI" id="CHEBI:140395"/>
        <dbReference type="EC" id="2.7.7.6"/>
    </reaction>
</comment>
<dbReference type="Pfam" id="PF04561">
    <property type="entry name" value="RNA_pol_Rpb2_2"/>
    <property type="match status" value="1"/>
</dbReference>
<dbReference type="EC" id="2.7.7.6" evidence="9"/>
<feature type="domain" description="DNA-directed RNA polymerase I subunit RPA2" evidence="15">
    <location>
        <begin position="597"/>
        <end position="655"/>
    </location>
</feature>
<dbReference type="PANTHER" id="PTHR20856">
    <property type="entry name" value="DNA-DIRECTED RNA POLYMERASE I SUBUNIT 2"/>
    <property type="match status" value="1"/>
</dbReference>
<keyword evidence="3 9" id="KW-0240">DNA-directed RNA polymerase</keyword>
<dbReference type="InterPro" id="IPR007641">
    <property type="entry name" value="RNA_pol_Rpb2_7"/>
</dbReference>
<dbReference type="PROSITE" id="PS01166">
    <property type="entry name" value="RNA_POL_BETA"/>
    <property type="match status" value="1"/>
</dbReference>
<dbReference type="InterPro" id="IPR007642">
    <property type="entry name" value="RNA_pol_Rpb2_2"/>
</dbReference>
<evidence type="ECO:0000259" key="11">
    <source>
        <dbReference type="Pfam" id="PF04560"/>
    </source>
</evidence>
<comment type="similarity">
    <text evidence="2 8">Belongs to the RNA polymerase beta chain family.</text>
</comment>
<dbReference type="GO" id="GO:0003899">
    <property type="term" value="F:DNA-directed RNA polymerase activity"/>
    <property type="evidence" value="ECO:0007669"/>
    <property type="project" value="UniProtKB-EC"/>
</dbReference>
<dbReference type="Pfam" id="PF06883">
    <property type="entry name" value="RNA_pol_Rpa2_4"/>
    <property type="match status" value="1"/>
</dbReference>
<evidence type="ECO:0000259" key="13">
    <source>
        <dbReference type="Pfam" id="PF04563"/>
    </source>
</evidence>
<dbReference type="Gene3D" id="3.90.1110.10">
    <property type="entry name" value="RNA polymerase Rpb2, domain 2"/>
    <property type="match status" value="1"/>
</dbReference>
<dbReference type="Gene3D" id="2.40.50.150">
    <property type="match status" value="1"/>
</dbReference>
<reference evidence="17" key="1">
    <citation type="submission" date="2021-01" db="EMBL/GenBank/DDBJ databases">
        <authorList>
            <person name="Corre E."/>
            <person name="Pelletier E."/>
            <person name="Niang G."/>
            <person name="Scheremetjew M."/>
            <person name="Finn R."/>
            <person name="Kale V."/>
            <person name="Holt S."/>
            <person name="Cochrane G."/>
            <person name="Meng A."/>
            <person name="Brown T."/>
            <person name="Cohen L."/>
        </authorList>
    </citation>
    <scope>NUCLEOTIDE SEQUENCE</scope>
    <source>
        <strain evidence="17">SAG 36.94</strain>
    </source>
</reference>
<comment type="subcellular location">
    <subcellularLocation>
        <location evidence="1">Nucleus</location>
    </subcellularLocation>
</comment>
<evidence type="ECO:0000313" key="18">
    <source>
        <dbReference type="EMBL" id="CAD9234752.1"/>
    </source>
</evidence>
<evidence type="ECO:0000256" key="4">
    <source>
        <dbReference type="ARBA" id="ARBA00022679"/>
    </source>
</evidence>
<dbReference type="Gene3D" id="3.90.1800.10">
    <property type="entry name" value="RNA polymerase alpha subunit dimerisation domain"/>
    <property type="match status" value="1"/>
</dbReference>
<feature type="domain" description="RNA polymerase Rpb2" evidence="12">
    <location>
        <begin position="183"/>
        <end position="396"/>
    </location>
</feature>
<name>A0A6T6C624_9RHOD</name>
<dbReference type="EMBL" id="HBGH01012305">
    <property type="protein sequence ID" value="CAD9234754.1"/>
    <property type="molecule type" value="Transcribed_RNA"/>
</dbReference>
<dbReference type="CDD" id="cd00653">
    <property type="entry name" value="RNA_pol_B_RPB2"/>
    <property type="match status" value="1"/>
</dbReference>
<feature type="domain" description="DNA-directed RNA polymerase subunit 2 hybrid-binding" evidence="10">
    <location>
        <begin position="720"/>
        <end position="1073"/>
    </location>
</feature>
<dbReference type="GO" id="GO:0005634">
    <property type="term" value="C:nucleus"/>
    <property type="evidence" value="ECO:0007669"/>
    <property type="project" value="UniProtKB-SubCell"/>
</dbReference>
<evidence type="ECO:0000256" key="6">
    <source>
        <dbReference type="ARBA" id="ARBA00023163"/>
    </source>
</evidence>
<dbReference type="InterPro" id="IPR037034">
    <property type="entry name" value="RNA_pol_Rpb2_2_sf"/>
</dbReference>
<evidence type="ECO:0000259" key="12">
    <source>
        <dbReference type="Pfam" id="PF04561"/>
    </source>
</evidence>
<keyword evidence="6 9" id="KW-0804">Transcription</keyword>
<evidence type="ECO:0000259" key="14">
    <source>
        <dbReference type="Pfam" id="PF04565"/>
    </source>
</evidence>
<dbReference type="InterPro" id="IPR007645">
    <property type="entry name" value="RNA_pol_Rpb2_3"/>
</dbReference>
<evidence type="ECO:0000256" key="8">
    <source>
        <dbReference type="RuleBase" id="RU000434"/>
    </source>
</evidence>
<keyword evidence="4 9" id="KW-0808">Transferase</keyword>
<dbReference type="EMBL" id="HBGH01012302">
    <property type="protein sequence ID" value="CAD9234751.1"/>
    <property type="molecule type" value="Transcribed_RNA"/>
</dbReference>
<evidence type="ECO:0000256" key="3">
    <source>
        <dbReference type="ARBA" id="ARBA00022478"/>
    </source>
</evidence>
<dbReference type="Pfam" id="PF04563">
    <property type="entry name" value="RNA_pol_Rpb2_1"/>
    <property type="match status" value="1"/>
</dbReference>
<feature type="domain" description="RNA polymerase Rpb2" evidence="14">
    <location>
        <begin position="485"/>
        <end position="550"/>
    </location>
</feature>
<protein>
    <recommendedName>
        <fullName evidence="9">DNA-directed RNA polymerase subunit beta</fullName>
        <ecNumber evidence="9">2.7.7.6</ecNumber>
    </recommendedName>
</protein>
<dbReference type="InterPro" id="IPR007121">
    <property type="entry name" value="RNA_pol_bsu_CS"/>
</dbReference>
<feature type="domain" description="RNA polymerase Rpb2" evidence="11">
    <location>
        <begin position="1076"/>
        <end position="1191"/>
    </location>
</feature>
<dbReference type="EMBL" id="HBGH01012301">
    <property type="protein sequence ID" value="CAD9234750.1"/>
    <property type="molecule type" value="Transcribed_RNA"/>
</dbReference>
<dbReference type="FunFam" id="2.40.270.10:FF:000011">
    <property type="entry name" value="DNA-directed RNA polymerase subunit beta"/>
    <property type="match status" value="1"/>
</dbReference>
<dbReference type="SUPFAM" id="SSF64484">
    <property type="entry name" value="beta and beta-prime subunits of DNA dependent RNA-polymerase"/>
    <property type="match status" value="1"/>
</dbReference>
<comment type="function">
    <text evidence="9">DNA-dependent RNA polymerase catalyzes the transcription of DNA into RNA using the four ribonucleoside triphosphates as substrates.</text>
</comment>
<dbReference type="Gene3D" id="3.90.1100.10">
    <property type="match status" value="2"/>
</dbReference>
<dbReference type="Gene3D" id="2.40.270.10">
    <property type="entry name" value="DNA-directed RNA polymerase, subunit 2, domain 6"/>
    <property type="match status" value="1"/>
</dbReference>
<evidence type="ECO:0000313" key="19">
    <source>
        <dbReference type="EMBL" id="CAD9234754.1"/>
    </source>
</evidence>
<dbReference type="InterPro" id="IPR007120">
    <property type="entry name" value="DNA-dir_RNAP_su2_dom"/>
</dbReference>
<dbReference type="Pfam" id="PF04560">
    <property type="entry name" value="RNA_pol_Rpb2_7"/>
    <property type="match status" value="1"/>
</dbReference>
<keyword evidence="7" id="KW-0539">Nucleus</keyword>
<evidence type="ECO:0000256" key="5">
    <source>
        <dbReference type="ARBA" id="ARBA00022695"/>
    </source>
</evidence>
<dbReference type="InterPro" id="IPR014724">
    <property type="entry name" value="RNA_pol_RPB2_OB-fold"/>
</dbReference>
<dbReference type="GO" id="GO:0006351">
    <property type="term" value="P:DNA-templated transcription"/>
    <property type="evidence" value="ECO:0007669"/>
    <property type="project" value="InterPro"/>
</dbReference>
<dbReference type="GO" id="GO:0000428">
    <property type="term" value="C:DNA-directed RNA polymerase complex"/>
    <property type="evidence" value="ECO:0007669"/>
    <property type="project" value="UniProtKB-KW"/>
</dbReference>
<evidence type="ECO:0000259" key="15">
    <source>
        <dbReference type="Pfam" id="PF06883"/>
    </source>
</evidence>
<dbReference type="EMBL" id="HBGH01012303">
    <property type="protein sequence ID" value="CAD9234752.1"/>
    <property type="molecule type" value="Transcribed_RNA"/>
</dbReference>
<dbReference type="InterPro" id="IPR015712">
    <property type="entry name" value="DNA-dir_RNA_pol_su2"/>
</dbReference>
<dbReference type="Pfam" id="PF04565">
    <property type="entry name" value="RNA_pol_Rpb2_3"/>
    <property type="match status" value="1"/>
</dbReference>
<proteinExistence type="inferred from homology"/>
<evidence type="ECO:0000256" key="7">
    <source>
        <dbReference type="ARBA" id="ARBA00023242"/>
    </source>
</evidence>
<evidence type="ECO:0000313" key="17">
    <source>
        <dbReference type="EMBL" id="CAD9234751.1"/>
    </source>
</evidence>
<dbReference type="GO" id="GO:0003677">
    <property type="term" value="F:DNA binding"/>
    <property type="evidence" value="ECO:0007669"/>
    <property type="project" value="InterPro"/>
</dbReference>
<dbReference type="InterPro" id="IPR037033">
    <property type="entry name" value="DNA-dir_RNAP_su2_hyb_sf"/>
</dbReference>
<evidence type="ECO:0000313" key="16">
    <source>
        <dbReference type="EMBL" id="CAD9234750.1"/>
    </source>
</evidence>
<gene>
    <name evidence="16" type="ORF">CCAE0312_LOCUS6840</name>
    <name evidence="17" type="ORF">CCAE0312_LOCUS6841</name>
    <name evidence="18" type="ORF">CCAE0312_LOCUS6842</name>
    <name evidence="19" type="ORF">CCAE0312_LOCUS6844</name>
</gene>
<evidence type="ECO:0000256" key="9">
    <source>
        <dbReference type="RuleBase" id="RU363031"/>
    </source>
</evidence>
<dbReference type="InterPro" id="IPR009674">
    <property type="entry name" value="Rpa2_dom_4"/>
</dbReference>
<dbReference type="InterPro" id="IPR007644">
    <property type="entry name" value="RNA_pol_bsu_protrusion"/>
</dbReference>
<organism evidence="17">
    <name type="scientific">Compsopogon caeruleus</name>
    <dbReference type="NCBI Taxonomy" id="31354"/>
    <lineage>
        <taxon>Eukaryota</taxon>
        <taxon>Rhodophyta</taxon>
        <taxon>Compsopogonophyceae</taxon>
        <taxon>Compsopogonales</taxon>
        <taxon>Compsopogonaceae</taxon>
        <taxon>Compsopogon</taxon>
    </lineage>
</organism>